<proteinExistence type="inferred from homology"/>
<evidence type="ECO:0000313" key="3">
    <source>
        <dbReference type="EMBL" id="EDO43925.1"/>
    </source>
</evidence>
<organism evidence="3 4">
    <name type="scientific">Nematostella vectensis</name>
    <name type="common">Starlet sea anemone</name>
    <dbReference type="NCBI Taxonomy" id="45351"/>
    <lineage>
        <taxon>Eukaryota</taxon>
        <taxon>Metazoa</taxon>
        <taxon>Cnidaria</taxon>
        <taxon>Anthozoa</taxon>
        <taxon>Hexacorallia</taxon>
        <taxon>Actiniaria</taxon>
        <taxon>Edwardsiidae</taxon>
        <taxon>Nematostella</taxon>
    </lineage>
</organism>
<dbReference type="EMBL" id="DS469549">
    <property type="protein sequence ID" value="EDO43925.1"/>
    <property type="molecule type" value="Genomic_DNA"/>
</dbReference>
<keyword evidence="4" id="KW-1185">Reference proteome</keyword>
<dbReference type="GO" id="GO:0006364">
    <property type="term" value="P:rRNA processing"/>
    <property type="evidence" value="ECO:0000318"/>
    <property type="project" value="GO_Central"/>
</dbReference>
<sequence>MAENMSSEQLLEQAKSVWSMLDDLSETDPEAYKRFIDQQVKGAKEDMEQLQPPQPSFCITTFKLPEVIPYKVYINVCSWDRVPAPESEKDPIPIMTGQLQEHQEKGKPYATIDAIFNTTTLQQIEYKQDHRNLLVHLALDYLEAHKQISVSRNYKNLKIKYKGNADDLKKYLYPRAKGGNEEPKGIGTNPGNISKDSLLSQLSSIAVSETVEDLGLSLLGNSSKQDKRNLIQEISSSAVRSQEIVPVYNVAVKNSSEGRPRRLVVTVELPGVLSVADCDLEISEVPVKDEETSATFNKSKHKLTIKIPTRVGDS</sequence>
<dbReference type="PANTHER" id="PTHR22997">
    <property type="entry name" value="PIH1 DOMAIN-CONTAINING PROTEIN 1"/>
    <property type="match status" value="1"/>
</dbReference>
<dbReference type="InterPro" id="IPR050734">
    <property type="entry name" value="PIH1/Kintoun_subfamily"/>
</dbReference>
<name>A7RX96_NEMVE</name>
<protein>
    <recommendedName>
        <fullName evidence="2">PIH1 N-terminal domain-containing protein</fullName>
    </recommendedName>
</protein>
<accession>A7RX96</accession>
<dbReference type="GO" id="GO:0097255">
    <property type="term" value="C:R2TP complex"/>
    <property type="evidence" value="ECO:0000318"/>
    <property type="project" value="GO_Central"/>
</dbReference>
<dbReference type="eggNOG" id="KOG4356">
    <property type="taxonomic scope" value="Eukaryota"/>
</dbReference>
<gene>
    <name evidence="3" type="ORF">NEMVEDRAFT_v1g241313</name>
</gene>
<dbReference type="AlphaFoldDB" id="A7RX96"/>
<dbReference type="OMA" id="QTCESSA"/>
<dbReference type="GO" id="GO:1990904">
    <property type="term" value="C:ribonucleoprotein complex"/>
    <property type="evidence" value="ECO:0000318"/>
    <property type="project" value="GO_Central"/>
</dbReference>
<feature type="domain" description="PIH1 N-terminal" evidence="2">
    <location>
        <begin position="30"/>
        <end position="165"/>
    </location>
</feature>
<evidence type="ECO:0000313" key="4">
    <source>
        <dbReference type="Proteomes" id="UP000001593"/>
    </source>
</evidence>
<comment type="similarity">
    <text evidence="1">Belongs to the PIH1 family.</text>
</comment>
<evidence type="ECO:0000259" key="2">
    <source>
        <dbReference type="Pfam" id="PF08190"/>
    </source>
</evidence>
<dbReference type="PANTHER" id="PTHR22997:SF6">
    <property type="entry name" value="PIH1 DOMAIN-CONTAINING PROTEIN 2"/>
    <property type="match status" value="1"/>
</dbReference>
<dbReference type="InterPro" id="IPR012981">
    <property type="entry name" value="PIH1_N"/>
</dbReference>
<reference evidence="3 4" key="1">
    <citation type="journal article" date="2007" name="Science">
        <title>Sea anemone genome reveals ancestral eumetazoan gene repertoire and genomic organization.</title>
        <authorList>
            <person name="Putnam N.H."/>
            <person name="Srivastava M."/>
            <person name="Hellsten U."/>
            <person name="Dirks B."/>
            <person name="Chapman J."/>
            <person name="Salamov A."/>
            <person name="Terry A."/>
            <person name="Shapiro H."/>
            <person name="Lindquist E."/>
            <person name="Kapitonov V.V."/>
            <person name="Jurka J."/>
            <person name="Genikhovich G."/>
            <person name="Grigoriev I.V."/>
            <person name="Lucas S.M."/>
            <person name="Steele R.E."/>
            <person name="Finnerty J.R."/>
            <person name="Technau U."/>
            <person name="Martindale M.Q."/>
            <person name="Rokhsar D.S."/>
        </authorList>
    </citation>
    <scope>NUCLEOTIDE SEQUENCE [LARGE SCALE GENOMIC DNA]</scope>
    <source>
        <strain evidence="4">CH2 X CH6</strain>
    </source>
</reference>
<dbReference type="InParanoid" id="A7RX96"/>
<dbReference type="Pfam" id="PF08190">
    <property type="entry name" value="PIH1"/>
    <property type="match status" value="1"/>
</dbReference>
<dbReference type="Proteomes" id="UP000001593">
    <property type="component" value="Unassembled WGS sequence"/>
</dbReference>
<dbReference type="GO" id="GO:0000492">
    <property type="term" value="P:box C/D snoRNP assembly"/>
    <property type="evidence" value="ECO:0000318"/>
    <property type="project" value="GO_Central"/>
</dbReference>
<dbReference type="STRING" id="45351.A7RX96"/>
<dbReference type="GO" id="GO:0005737">
    <property type="term" value="C:cytoplasm"/>
    <property type="evidence" value="ECO:0000318"/>
    <property type="project" value="GO_Central"/>
</dbReference>
<dbReference type="PhylomeDB" id="A7RX96"/>
<evidence type="ECO:0000256" key="1">
    <source>
        <dbReference type="ARBA" id="ARBA00008511"/>
    </source>
</evidence>
<dbReference type="HOGENOM" id="CLU_075974_0_0_1"/>